<keyword evidence="4" id="KW-1003">Cell membrane</keyword>
<dbReference type="InterPro" id="IPR026452">
    <property type="entry name" value="Surf_glycop_sig_pep"/>
</dbReference>
<evidence type="ECO:0000259" key="16">
    <source>
        <dbReference type="Pfam" id="PF25162"/>
    </source>
</evidence>
<keyword evidence="10 14" id="KW-1133">Transmembrane helix</keyword>
<feature type="domain" description="PGF-CTERM archaeal protein-sorting signal" evidence="15">
    <location>
        <begin position="756"/>
        <end position="778"/>
    </location>
</feature>
<dbReference type="Proteomes" id="UP001596408">
    <property type="component" value="Unassembled WGS sequence"/>
</dbReference>
<dbReference type="GO" id="GO:0005886">
    <property type="term" value="C:plasma membrane"/>
    <property type="evidence" value="ECO:0007669"/>
    <property type="project" value="UniProtKB-SubCell"/>
</dbReference>
<evidence type="ECO:0000256" key="13">
    <source>
        <dbReference type="SAM" id="MobiDB-lite"/>
    </source>
</evidence>
<sequence length="779" mass="81282">MTQKSKQIRAVALAALMVLSVFAGTIAFAGSATAAGSGAPRYVGDAVHYNSDSDGSVIEVPFDEEINSTSLTTENFTLLNDGKDVTSKYVAGNDSITQPVPGRVVIQTNETIKSQDLEIQLSGDIKDNSSTVKSLANAGKKKVVFAAVTVDADSDRNSYKGSLVAVETTNVSEDVEVTATSDENSDAFSRNTGTNSTVIVFNTKDRALGEYQFEFEGASATTTVRDLGLNVTLDSQNITTDGTVDGTVSANAGNRDVKLQLLDSDGEEVANITGESLNGQGQYDFSFSSVGAGSYTVKATDLDSGVTAKSSTVNVKKAGKSKANFNASVISQQRGDIVEIPVMLSNTEQAVIDIGSEDAGFHANVTVEDGNNDGKVTLLFNTWTATDGVSGDVFTVENSDDSVVDLSINTDVGSLLDAGDYDLEIRTKGASNPQNVATLTLEERSTNAVTTWTASDGTNLSDIDALNEALANGNVTQDSEIANGDRVITQVNASGLGGVYEANGNFLGNEQFKFSVNQTTAPANGDAFWLDLTSENTNVIADAENDTYFIVFDTGSNSSVEAIREVNGSSVDYGAGDGLTANFTVKDESNLADSQQSVETDFELVEAKHSLDEPVNVSNAASQTIEGESNVAPGTELQIRVRSSEDTSPSFLKTATVYVSENNTFSADFDFSNQNVGDKFTVRVTGGAAGDVTEVKGNVVEGANNTTETVTDNGTVTTQGPNETATTDTSATTTAPATTSTGETTTAEQTGTDTSTPGFGVVVAVIALLAAALFAVRRD</sequence>
<gene>
    <name evidence="17" type="ORF">ACFQEV_08235</name>
</gene>
<keyword evidence="11 14" id="KW-0472">Membrane</keyword>
<evidence type="ECO:0000256" key="5">
    <source>
        <dbReference type="ARBA" id="ARBA00022512"/>
    </source>
</evidence>
<dbReference type="NCBIfam" id="TIGR04207">
    <property type="entry name" value="halo_sig_pep"/>
    <property type="match status" value="1"/>
</dbReference>
<keyword evidence="9" id="KW-0732">Signal</keyword>
<dbReference type="NCBIfam" id="NF045517">
    <property type="entry name" value="halo_surf_dom"/>
    <property type="match status" value="1"/>
</dbReference>
<dbReference type="RefSeq" id="WP_379694716.1">
    <property type="nucleotide sequence ID" value="NZ_JBHSXH010000011.1"/>
</dbReference>
<keyword evidence="12" id="KW-0325">Glycoprotein</keyword>
<keyword evidence="8 14" id="KW-0812">Transmembrane</keyword>
<evidence type="ECO:0000256" key="12">
    <source>
        <dbReference type="ARBA" id="ARBA00023180"/>
    </source>
</evidence>
<dbReference type="NCBIfam" id="TIGR04126">
    <property type="entry name" value="PGF_CTERM"/>
    <property type="match status" value="1"/>
</dbReference>
<evidence type="ECO:0000256" key="14">
    <source>
        <dbReference type="SAM" id="Phobius"/>
    </source>
</evidence>
<evidence type="ECO:0000256" key="4">
    <source>
        <dbReference type="ARBA" id="ARBA00022475"/>
    </source>
</evidence>
<dbReference type="Pfam" id="PF18204">
    <property type="entry name" value="PGF-CTERM"/>
    <property type="match status" value="1"/>
</dbReference>
<dbReference type="EMBL" id="JBHSXH010000011">
    <property type="protein sequence ID" value="MFC6824978.1"/>
    <property type="molecule type" value="Genomic_DNA"/>
</dbReference>
<evidence type="ECO:0000256" key="8">
    <source>
        <dbReference type="ARBA" id="ARBA00022692"/>
    </source>
</evidence>
<keyword evidence="7" id="KW-0701">S-layer</keyword>
<dbReference type="AlphaFoldDB" id="A0ABD5TWH8"/>
<evidence type="ECO:0000259" key="15">
    <source>
        <dbReference type="Pfam" id="PF18204"/>
    </source>
</evidence>
<evidence type="ECO:0000256" key="2">
    <source>
        <dbReference type="ARBA" id="ARBA00004237"/>
    </source>
</evidence>
<comment type="subcellular location">
    <subcellularLocation>
        <location evidence="1">Cell membrane</location>
    </subcellularLocation>
    <subcellularLocation>
        <location evidence="2">Secreted</location>
        <location evidence="2">Cell wall</location>
        <location evidence="2">S-layer</location>
    </subcellularLocation>
</comment>
<comment type="similarity">
    <text evidence="3">Belongs to the halobacterial S-layer protein family.</text>
</comment>
<comment type="caution">
    <text evidence="17">The sequence shown here is derived from an EMBL/GenBank/DDBJ whole genome shotgun (WGS) entry which is preliminary data.</text>
</comment>
<evidence type="ECO:0000313" key="18">
    <source>
        <dbReference type="Proteomes" id="UP001596408"/>
    </source>
</evidence>
<evidence type="ECO:0000256" key="7">
    <source>
        <dbReference type="ARBA" id="ARBA00022601"/>
    </source>
</evidence>
<dbReference type="GO" id="GO:0030115">
    <property type="term" value="C:S-layer"/>
    <property type="evidence" value="ECO:0007669"/>
    <property type="project" value="UniProtKB-SubCell"/>
</dbReference>
<accession>A0ABD5TWH8</accession>
<protein>
    <submittedName>
        <fullName evidence="17">BGTF surface domain-containing protein</fullName>
    </submittedName>
</protein>
<proteinExistence type="inferred from homology"/>
<keyword evidence="18" id="KW-1185">Reference proteome</keyword>
<dbReference type="InterPro" id="IPR057149">
    <property type="entry name" value="DUF7827"/>
</dbReference>
<dbReference type="Pfam" id="PF25162">
    <property type="entry name" value="DUF7827"/>
    <property type="match status" value="1"/>
</dbReference>
<evidence type="ECO:0000256" key="3">
    <source>
        <dbReference type="ARBA" id="ARBA00009327"/>
    </source>
</evidence>
<organism evidence="17 18">
    <name type="scientific">Halopelagius fulvigenes</name>
    <dbReference type="NCBI Taxonomy" id="1198324"/>
    <lineage>
        <taxon>Archaea</taxon>
        <taxon>Methanobacteriati</taxon>
        <taxon>Methanobacteriota</taxon>
        <taxon>Stenosarchaea group</taxon>
        <taxon>Halobacteria</taxon>
        <taxon>Halobacteriales</taxon>
        <taxon>Haloferacaceae</taxon>
    </lineage>
</organism>
<feature type="domain" description="DUF7827" evidence="16">
    <location>
        <begin position="315"/>
        <end position="427"/>
    </location>
</feature>
<feature type="transmembrane region" description="Helical" evidence="14">
    <location>
        <begin position="758"/>
        <end position="776"/>
    </location>
</feature>
<name>A0ABD5TWH8_9EURY</name>
<evidence type="ECO:0000256" key="6">
    <source>
        <dbReference type="ARBA" id="ARBA00022525"/>
    </source>
</evidence>
<evidence type="ECO:0000256" key="10">
    <source>
        <dbReference type="ARBA" id="ARBA00022989"/>
    </source>
</evidence>
<evidence type="ECO:0000313" key="17">
    <source>
        <dbReference type="EMBL" id="MFC6824978.1"/>
    </source>
</evidence>
<evidence type="ECO:0000256" key="11">
    <source>
        <dbReference type="ARBA" id="ARBA00023136"/>
    </source>
</evidence>
<keyword evidence="6" id="KW-0964">Secreted</keyword>
<dbReference type="InterPro" id="IPR026371">
    <property type="entry name" value="PGF_CTERM"/>
</dbReference>
<keyword evidence="5" id="KW-0134">Cell wall</keyword>
<reference evidence="17 18" key="1">
    <citation type="journal article" date="2019" name="Int. J. Syst. Evol. Microbiol.">
        <title>The Global Catalogue of Microorganisms (GCM) 10K type strain sequencing project: providing services to taxonomists for standard genome sequencing and annotation.</title>
        <authorList>
            <consortium name="The Broad Institute Genomics Platform"/>
            <consortium name="The Broad Institute Genome Sequencing Center for Infectious Disease"/>
            <person name="Wu L."/>
            <person name="Ma J."/>
        </authorList>
    </citation>
    <scope>NUCLEOTIDE SEQUENCE [LARGE SCALE GENOMIC DNA]</scope>
    <source>
        <strain evidence="17 18">YIM 94188</strain>
    </source>
</reference>
<feature type="region of interest" description="Disordered" evidence="13">
    <location>
        <begin position="705"/>
        <end position="756"/>
    </location>
</feature>
<evidence type="ECO:0000256" key="1">
    <source>
        <dbReference type="ARBA" id="ARBA00004236"/>
    </source>
</evidence>
<evidence type="ECO:0000256" key="9">
    <source>
        <dbReference type="ARBA" id="ARBA00022729"/>
    </source>
</evidence>